<dbReference type="InterPro" id="IPR011335">
    <property type="entry name" value="Restrct_endonuc-II-like"/>
</dbReference>
<dbReference type="GO" id="GO:0009307">
    <property type="term" value="P:DNA restriction-modification system"/>
    <property type="evidence" value="ECO:0007669"/>
    <property type="project" value="InterPro"/>
</dbReference>
<dbReference type="AlphaFoldDB" id="A0AAE9YJB7"/>
<dbReference type="InterPro" id="IPR007560">
    <property type="entry name" value="Restrct_endonuc_IV_Mrr"/>
</dbReference>
<keyword evidence="2" id="KW-0540">Nuclease</keyword>
<protein>
    <submittedName>
        <fullName evidence="2">Restriction endonuclease</fullName>
    </submittedName>
</protein>
<dbReference type="Gene3D" id="3.40.1350.10">
    <property type="match status" value="1"/>
</dbReference>
<dbReference type="RefSeq" id="WP_044834873.1">
    <property type="nucleotide sequence ID" value="NZ_CP059735.1"/>
</dbReference>
<evidence type="ECO:0000313" key="3">
    <source>
        <dbReference type="Proteomes" id="UP000032568"/>
    </source>
</evidence>
<feature type="domain" description="Restriction endonuclease type IV Mrr" evidence="1">
    <location>
        <begin position="7"/>
        <end position="113"/>
    </location>
</feature>
<dbReference type="InterPro" id="IPR011856">
    <property type="entry name" value="tRNA_endonuc-like_dom_sf"/>
</dbReference>
<accession>A0AAE9YJB7</accession>
<keyword evidence="2" id="KW-0255">Endonuclease</keyword>
<evidence type="ECO:0000313" key="2">
    <source>
        <dbReference type="EMBL" id="WDD96777.1"/>
    </source>
</evidence>
<dbReference type="GO" id="GO:0004519">
    <property type="term" value="F:endonuclease activity"/>
    <property type="evidence" value="ECO:0007669"/>
    <property type="project" value="UniProtKB-KW"/>
</dbReference>
<dbReference type="GO" id="GO:0003677">
    <property type="term" value="F:DNA binding"/>
    <property type="evidence" value="ECO:0007669"/>
    <property type="project" value="InterPro"/>
</dbReference>
<dbReference type="KEGG" id="tact:SG35_015480"/>
<dbReference type="Pfam" id="PF04471">
    <property type="entry name" value="Mrr_cat"/>
    <property type="match status" value="1"/>
</dbReference>
<evidence type="ECO:0000259" key="1">
    <source>
        <dbReference type="Pfam" id="PF04471"/>
    </source>
</evidence>
<dbReference type="SUPFAM" id="SSF52980">
    <property type="entry name" value="Restriction endonuclease-like"/>
    <property type="match status" value="1"/>
</dbReference>
<reference evidence="2 3" key="1">
    <citation type="journal article" date="2015" name="Genome Announc.">
        <title>Draft Genome Sequences of Marine Isolates of Thalassomonas viridans and Thalassomonas actiniarum.</title>
        <authorList>
            <person name="Olonade I."/>
            <person name="van Zyl L.J."/>
            <person name="Trindade M."/>
        </authorList>
    </citation>
    <scope>NUCLEOTIDE SEQUENCE [LARGE SCALE GENOMIC DNA]</scope>
    <source>
        <strain evidence="2 3">A5K-106</strain>
    </source>
</reference>
<reference evidence="2 3" key="2">
    <citation type="journal article" date="2022" name="Mar. Drugs">
        <title>Bioassay-Guided Fractionation Leads to the Detection of Cholic Acid Generated by the Rare Thalassomonas sp.</title>
        <authorList>
            <person name="Pheiffer F."/>
            <person name="Schneider Y.K."/>
            <person name="Hansen E.H."/>
            <person name="Andersen J.H."/>
            <person name="Isaksson J."/>
            <person name="Busche T."/>
            <person name="R C."/>
            <person name="Kalinowski J."/>
            <person name="Zyl L.V."/>
            <person name="Trindade M."/>
        </authorList>
    </citation>
    <scope>NUCLEOTIDE SEQUENCE [LARGE SCALE GENOMIC DNA]</scope>
    <source>
        <strain evidence="2 3">A5K-106</strain>
    </source>
</reference>
<name>A0AAE9YJB7_9GAMM</name>
<sequence>MKIDFSQISYEDLESIAEDLLVLKGFTISSRSARGPDRGKDIIAVRDTTDDMGIVEREVYLVECKHFSLSGRSVRETDIGNWYAKMQIHGANKYLLITSSTVSETVKDQLAAMTKAPADVRKAAFWNKSDLIELLQQHEKVRNKYFFSWESEADAAANYLYNHHFSAHRGAICWCPGITVIFGNDGYDPEDGEPFNDANQRSRDEVVQLRRQLEARGLDELAFGKSQSGYTWVILVRHDDTEELHKLVWTCYPTGSSNNQAQHNQTFVHLHSYWHFPHKEHCGDCT</sequence>
<proteinExistence type="predicted"/>
<organism evidence="2 3">
    <name type="scientific">Thalassomonas actiniarum</name>
    <dbReference type="NCBI Taxonomy" id="485447"/>
    <lineage>
        <taxon>Bacteria</taxon>
        <taxon>Pseudomonadati</taxon>
        <taxon>Pseudomonadota</taxon>
        <taxon>Gammaproteobacteria</taxon>
        <taxon>Alteromonadales</taxon>
        <taxon>Colwelliaceae</taxon>
        <taxon>Thalassomonas</taxon>
    </lineage>
</organism>
<keyword evidence="3" id="KW-1185">Reference proteome</keyword>
<gene>
    <name evidence="2" type="ORF">SG35_015480</name>
</gene>
<keyword evidence="2" id="KW-0378">Hydrolase</keyword>
<dbReference type="Proteomes" id="UP000032568">
    <property type="component" value="Chromosome"/>
</dbReference>
<dbReference type="EMBL" id="CP059735">
    <property type="protein sequence ID" value="WDD96777.1"/>
    <property type="molecule type" value="Genomic_DNA"/>
</dbReference>